<dbReference type="PANTHER" id="PTHR45947">
    <property type="entry name" value="SULFOQUINOVOSYL TRANSFERASE SQD2"/>
    <property type="match status" value="1"/>
</dbReference>
<dbReference type="InterPro" id="IPR050194">
    <property type="entry name" value="Glycosyltransferase_grp1"/>
</dbReference>
<organism evidence="3 4">
    <name type="scientific">Planomicrobium soli</name>
    <dbReference type="NCBI Taxonomy" id="1176648"/>
    <lineage>
        <taxon>Bacteria</taxon>
        <taxon>Bacillati</taxon>
        <taxon>Bacillota</taxon>
        <taxon>Bacilli</taxon>
        <taxon>Bacillales</taxon>
        <taxon>Caryophanaceae</taxon>
        <taxon>Planomicrobium</taxon>
    </lineage>
</organism>
<dbReference type="SUPFAM" id="SSF53756">
    <property type="entry name" value="UDP-Glycosyltransferase/glycogen phosphorylase"/>
    <property type="match status" value="1"/>
</dbReference>
<gene>
    <name evidence="3" type="ORF">B0H99_104256</name>
</gene>
<dbReference type="PANTHER" id="PTHR45947:SF3">
    <property type="entry name" value="SULFOQUINOVOSYL TRANSFERASE SQD2"/>
    <property type="match status" value="1"/>
</dbReference>
<sequence>MGTKVMHAVTSSGSLGLLRGQMAFLKQQGYEVRMLCSAGGNVEKFEKREGVKVSVVNIEREISLLKDLKSLIACIRVIQQEKPDIVSAGTPKAGLVVMLASFLCGVPIRIYNVLGLRLETTRGLKKLILLMAEKIAATAATNLLAVSPSLKDQLINLGIANEEKIRILGQGSFNGFDIESFRLTEELRAEVEAKKAEHGVTDKHTVLGYVGRITKDKGIEEMVESFLTLNKIHPNLRLMIVGDYEEGDPVSNATRLTIEKNENIIHAHYQEDPVPYYYLMNIFVFLTKREGFGNVSVEAALAGMPVIAADVTGARDTIVNGETGFLVDPTDPKEVANKLDLLITDLDLREHLAANGKKRAEENFANETVWQEMNVFYHELLAEKLEVAREVQ</sequence>
<dbReference type="EMBL" id="PYAT01000004">
    <property type="protein sequence ID" value="PSL40794.1"/>
    <property type="molecule type" value="Genomic_DNA"/>
</dbReference>
<keyword evidence="3" id="KW-0808">Transferase</keyword>
<dbReference type="Gene3D" id="3.40.50.2000">
    <property type="entry name" value="Glycogen Phosphorylase B"/>
    <property type="match status" value="2"/>
</dbReference>
<dbReference type="Pfam" id="PF00534">
    <property type="entry name" value="Glycos_transf_1"/>
    <property type="match status" value="1"/>
</dbReference>
<dbReference type="AlphaFoldDB" id="A0A2P8H3J4"/>
<evidence type="ECO:0000259" key="2">
    <source>
        <dbReference type="Pfam" id="PF13579"/>
    </source>
</evidence>
<dbReference type="Proteomes" id="UP000242682">
    <property type="component" value="Unassembled WGS sequence"/>
</dbReference>
<keyword evidence="4" id="KW-1185">Reference proteome</keyword>
<proteinExistence type="predicted"/>
<dbReference type="GO" id="GO:0016757">
    <property type="term" value="F:glycosyltransferase activity"/>
    <property type="evidence" value="ECO:0007669"/>
    <property type="project" value="InterPro"/>
</dbReference>
<dbReference type="OrthoDB" id="9804196at2"/>
<feature type="domain" description="Glycosyl transferase family 1" evidence="1">
    <location>
        <begin position="192"/>
        <end position="359"/>
    </location>
</feature>
<dbReference type="RefSeq" id="WP_106533000.1">
    <property type="nucleotide sequence ID" value="NZ_PYAT01000004.1"/>
</dbReference>
<evidence type="ECO:0000313" key="4">
    <source>
        <dbReference type="Proteomes" id="UP000242682"/>
    </source>
</evidence>
<evidence type="ECO:0000313" key="3">
    <source>
        <dbReference type="EMBL" id="PSL40794.1"/>
    </source>
</evidence>
<reference evidence="3 4" key="1">
    <citation type="submission" date="2018-03" db="EMBL/GenBank/DDBJ databases">
        <title>Genomic Encyclopedia of Type Strains, Phase III (KMG-III): the genomes of soil and plant-associated and newly described type strains.</title>
        <authorList>
            <person name="Whitman W."/>
        </authorList>
    </citation>
    <scope>NUCLEOTIDE SEQUENCE [LARGE SCALE GENOMIC DNA]</scope>
    <source>
        <strain evidence="3 4">CGMCC 1.12259</strain>
    </source>
</reference>
<evidence type="ECO:0000259" key="1">
    <source>
        <dbReference type="Pfam" id="PF00534"/>
    </source>
</evidence>
<accession>A0A2P8H3J4</accession>
<feature type="domain" description="Glycosyltransferase subfamily 4-like N-terminal" evidence="2">
    <location>
        <begin position="22"/>
        <end position="167"/>
    </location>
</feature>
<comment type="caution">
    <text evidence="3">The sequence shown here is derived from an EMBL/GenBank/DDBJ whole genome shotgun (WGS) entry which is preliminary data.</text>
</comment>
<dbReference type="Pfam" id="PF13579">
    <property type="entry name" value="Glyco_trans_4_4"/>
    <property type="match status" value="1"/>
</dbReference>
<dbReference type="InterPro" id="IPR028098">
    <property type="entry name" value="Glyco_trans_4-like_N"/>
</dbReference>
<dbReference type="InterPro" id="IPR001296">
    <property type="entry name" value="Glyco_trans_1"/>
</dbReference>
<name>A0A2P8H3J4_9BACL</name>
<protein>
    <submittedName>
        <fullName evidence="3">Glycosyl transferase family 4</fullName>
    </submittedName>
</protein>
<dbReference type="CDD" id="cd03808">
    <property type="entry name" value="GT4_CapM-like"/>
    <property type="match status" value="1"/>
</dbReference>